<feature type="transmembrane region" description="Helical" evidence="6">
    <location>
        <begin position="316"/>
        <end position="339"/>
    </location>
</feature>
<evidence type="ECO:0000256" key="3">
    <source>
        <dbReference type="ARBA" id="ARBA00022692"/>
    </source>
</evidence>
<evidence type="ECO:0000313" key="7">
    <source>
        <dbReference type="EMBL" id="NGO64679.1"/>
    </source>
</evidence>
<name>A0A6M1S050_9HYPH</name>
<dbReference type="GO" id="GO:0005886">
    <property type="term" value="C:plasma membrane"/>
    <property type="evidence" value="ECO:0007669"/>
    <property type="project" value="TreeGrafter"/>
</dbReference>
<evidence type="ECO:0000256" key="5">
    <source>
        <dbReference type="ARBA" id="ARBA00023136"/>
    </source>
</evidence>
<protein>
    <submittedName>
        <fullName evidence="7">MATE family efflux transporter</fullName>
    </submittedName>
</protein>
<dbReference type="PANTHER" id="PTHR42893:SF46">
    <property type="entry name" value="PROTEIN DETOXIFICATION 44, CHLOROPLASTIC"/>
    <property type="match status" value="1"/>
</dbReference>
<feature type="transmembrane region" description="Helical" evidence="6">
    <location>
        <begin position="416"/>
        <end position="435"/>
    </location>
</feature>
<evidence type="ECO:0000256" key="2">
    <source>
        <dbReference type="ARBA" id="ARBA00010199"/>
    </source>
</evidence>
<keyword evidence="5 6" id="KW-0472">Membrane</keyword>
<feature type="transmembrane region" description="Helical" evidence="6">
    <location>
        <begin position="239"/>
        <end position="260"/>
    </location>
</feature>
<keyword evidence="4 6" id="KW-1133">Transmembrane helix</keyword>
<proteinExistence type="inferred from homology"/>
<evidence type="ECO:0000256" key="6">
    <source>
        <dbReference type="SAM" id="Phobius"/>
    </source>
</evidence>
<feature type="transmembrane region" description="Helical" evidence="6">
    <location>
        <begin position="138"/>
        <end position="160"/>
    </location>
</feature>
<evidence type="ECO:0000313" key="8">
    <source>
        <dbReference type="Proteomes" id="UP000477849"/>
    </source>
</evidence>
<feature type="transmembrane region" description="Helical" evidence="6">
    <location>
        <begin position="392"/>
        <end position="410"/>
    </location>
</feature>
<dbReference type="Proteomes" id="UP000477849">
    <property type="component" value="Unassembled WGS sequence"/>
</dbReference>
<feature type="transmembrane region" description="Helical" evidence="6">
    <location>
        <begin position="196"/>
        <end position="218"/>
    </location>
</feature>
<dbReference type="EMBL" id="JAAKZH010000004">
    <property type="protein sequence ID" value="NGO64679.1"/>
    <property type="molecule type" value="Genomic_DNA"/>
</dbReference>
<gene>
    <name evidence="7" type="ORF">G6N76_13490</name>
</gene>
<accession>A0A6M1S050</accession>
<dbReference type="CDD" id="cd13136">
    <property type="entry name" value="MATE_DinF_like"/>
    <property type="match status" value="1"/>
</dbReference>
<feature type="transmembrane region" description="Helical" evidence="6">
    <location>
        <begin position="95"/>
        <end position="118"/>
    </location>
</feature>
<dbReference type="InterPro" id="IPR002528">
    <property type="entry name" value="MATE_fam"/>
</dbReference>
<feature type="transmembrane region" description="Helical" evidence="6">
    <location>
        <begin position="51"/>
        <end position="74"/>
    </location>
</feature>
<sequence>MDQAGRQHNSFAVTHRLVLSIAVPMTLGFVTTPLLGLTGTAVVGRTGSAEALAGLAIAAVLFDLIYAGFGFVRASTTALTAQALGRGDKTEQQAVFYRSFLLSLCLGIVILALSPLILTTGVALMGATGPVAEATSTYFAIRVLGAPLTLGNFTLLGSVLGMGRGSVGLALQILLNGVNIVMSIWLGLWLDFGIAGVAWGTLTGEAVAFIAGLTYMLFAFRGTLRPKLATVLSREKLKALFAINRDIMIRSLALVAAFTLQTRVGTLFGPELLAANALLMNFFLIASFFLDGMANAAEQITGRAIGARFRPGFERAIKLTAIWSFGLAAACALFFLLLGGTLIDVMTTSEPVRAMARDFLPWAALTALTGALAFQMDGVFIGATWSREMRNMMLLALAGYCAALALFASMLGNHGLWLALNIFLALRGLTLAAILPRKLAQTFAASQ</sequence>
<comment type="subcellular location">
    <subcellularLocation>
        <location evidence="1">Membrane</location>
        <topology evidence="1">Multi-pass membrane protein</topology>
    </subcellularLocation>
</comment>
<comment type="similarity">
    <text evidence="2">Belongs to the multi antimicrobial extrusion (MATE) (TC 2.A.66.1) family.</text>
</comment>
<dbReference type="AlphaFoldDB" id="A0A6M1S050"/>
<dbReference type="Pfam" id="PF01554">
    <property type="entry name" value="MatE"/>
    <property type="match status" value="2"/>
</dbReference>
<dbReference type="NCBIfam" id="TIGR00797">
    <property type="entry name" value="matE"/>
    <property type="match status" value="1"/>
</dbReference>
<keyword evidence="3 6" id="KW-0812">Transmembrane</keyword>
<dbReference type="GO" id="GO:0015297">
    <property type="term" value="F:antiporter activity"/>
    <property type="evidence" value="ECO:0007669"/>
    <property type="project" value="InterPro"/>
</dbReference>
<feature type="transmembrane region" description="Helical" evidence="6">
    <location>
        <begin position="272"/>
        <end position="295"/>
    </location>
</feature>
<organism evidence="7 8">
    <name type="scientific">Rhizobium daejeonense</name>
    <dbReference type="NCBI Taxonomy" id="240521"/>
    <lineage>
        <taxon>Bacteria</taxon>
        <taxon>Pseudomonadati</taxon>
        <taxon>Pseudomonadota</taxon>
        <taxon>Alphaproteobacteria</taxon>
        <taxon>Hyphomicrobiales</taxon>
        <taxon>Rhizobiaceae</taxon>
        <taxon>Rhizobium/Agrobacterium group</taxon>
        <taxon>Rhizobium</taxon>
    </lineage>
</organism>
<dbReference type="RefSeq" id="WP_163903263.1">
    <property type="nucleotide sequence ID" value="NZ_CP048427.1"/>
</dbReference>
<evidence type="ECO:0000256" key="4">
    <source>
        <dbReference type="ARBA" id="ARBA00022989"/>
    </source>
</evidence>
<keyword evidence="8" id="KW-1185">Reference proteome</keyword>
<feature type="transmembrane region" description="Helical" evidence="6">
    <location>
        <begin position="359"/>
        <end position="380"/>
    </location>
</feature>
<reference evidence="7 8" key="1">
    <citation type="submission" date="2020-02" db="EMBL/GenBank/DDBJ databases">
        <title>Genome sequence of the type strain CCBAU10050 of Rhizobium daejeonense.</title>
        <authorList>
            <person name="Gao J."/>
            <person name="Sun J."/>
        </authorList>
    </citation>
    <scope>NUCLEOTIDE SEQUENCE [LARGE SCALE GENOMIC DNA]</scope>
    <source>
        <strain evidence="7 8">CCBAU10050</strain>
    </source>
</reference>
<feature type="transmembrane region" description="Helical" evidence="6">
    <location>
        <begin position="167"/>
        <end position="190"/>
    </location>
</feature>
<evidence type="ECO:0000256" key="1">
    <source>
        <dbReference type="ARBA" id="ARBA00004141"/>
    </source>
</evidence>
<dbReference type="PANTHER" id="PTHR42893">
    <property type="entry name" value="PROTEIN DETOXIFICATION 44, CHLOROPLASTIC-RELATED"/>
    <property type="match status" value="1"/>
</dbReference>
<comment type="caution">
    <text evidence="7">The sequence shown here is derived from an EMBL/GenBank/DDBJ whole genome shotgun (WGS) entry which is preliminary data.</text>
</comment>
<dbReference type="InterPro" id="IPR044644">
    <property type="entry name" value="DinF-like"/>
</dbReference>
<dbReference type="GO" id="GO:0042910">
    <property type="term" value="F:xenobiotic transmembrane transporter activity"/>
    <property type="evidence" value="ECO:0007669"/>
    <property type="project" value="InterPro"/>
</dbReference>